<protein>
    <recommendedName>
        <fullName evidence="1">DUF5000 domain-containing protein</fullName>
    </recommendedName>
</protein>
<name>A0A372NXQ3_9SPHI</name>
<evidence type="ECO:0000313" key="3">
    <source>
        <dbReference type="Proteomes" id="UP000264217"/>
    </source>
</evidence>
<dbReference type="EMBL" id="QWDC01000001">
    <property type="protein sequence ID" value="RFZ94651.1"/>
    <property type="molecule type" value="Genomic_DNA"/>
</dbReference>
<dbReference type="SUPFAM" id="SSF49265">
    <property type="entry name" value="Fibronectin type III"/>
    <property type="match status" value="1"/>
</dbReference>
<evidence type="ECO:0000259" key="1">
    <source>
        <dbReference type="Pfam" id="PF16391"/>
    </source>
</evidence>
<dbReference type="RefSeq" id="WP_117390212.1">
    <property type="nucleotide sequence ID" value="NZ_QWDC01000001.1"/>
</dbReference>
<dbReference type="Pfam" id="PF16391">
    <property type="entry name" value="DUF5000"/>
    <property type="match status" value="1"/>
</dbReference>
<dbReference type="InterPro" id="IPR008979">
    <property type="entry name" value="Galactose-bd-like_sf"/>
</dbReference>
<gene>
    <name evidence="2" type="ORF">D0C36_03675</name>
</gene>
<dbReference type="Proteomes" id="UP000264217">
    <property type="component" value="Unassembled WGS sequence"/>
</dbReference>
<dbReference type="Pfam" id="PF16389">
    <property type="entry name" value="DUF4998"/>
    <property type="match status" value="1"/>
</dbReference>
<reference evidence="2 3" key="1">
    <citation type="submission" date="2018-08" db="EMBL/GenBank/DDBJ databases">
        <title>Mucilaginibacter sp. MYSH2.</title>
        <authorList>
            <person name="Seo T."/>
        </authorList>
    </citation>
    <scope>NUCLEOTIDE SEQUENCE [LARGE SCALE GENOMIC DNA]</scope>
    <source>
        <strain evidence="2 3">MYSH2</strain>
    </source>
</reference>
<dbReference type="OrthoDB" id="1043438at2"/>
<organism evidence="2 3">
    <name type="scientific">Mucilaginibacter conchicola</name>
    <dbReference type="NCBI Taxonomy" id="2303333"/>
    <lineage>
        <taxon>Bacteria</taxon>
        <taxon>Pseudomonadati</taxon>
        <taxon>Bacteroidota</taxon>
        <taxon>Sphingobacteriia</taxon>
        <taxon>Sphingobacteriales</taxon>
        <taxon>Sphingobacteriaceae</taxon>
        <taxon>Mucilaginibacter</taxon>
    </lineage>
</organism>
<comment type="caution">
    <text evidence="2">The sequence shown here is derived from an EMBL/GenBank/DDBJ whole genome shotgun (WGS) entry which is preliminary data.</text>
</comment>
<dbReference type="AlphaFoldDB" id="A0A372NXQ3"/>
<accession>A0A372NXQ3</accession>
<dbReference type="InterPro" id="IPR032164">
    <property type="entry name" value="DUF5000"/>
</dbReference>
<dbReference type="SUPFAM" id="SSF49785">
    <property type="entry name" value="Galactose-binding domain-like"/>
    <property type="match status" value="1"/>
</dbReference>
<keyword evidence="3" id="KW-1185">Reference proteome</keyword>
<dbReference type="Gene3D" id="2.60.120.260">
    <property type="entry name" value="Galactose-binding domain-like"/>
    <property type="match status" value="1"/>
</dbReference>
<sequence length="403" mass="45235">MKQRYNIGIFALLICLAAWGCKRYDDDYKRFLAGKEKVYPGLASKFRYYPGNLRVKLVWTPSPDPSITSYVVKWNNGLDSAIVPATTTDPADSISTVIDNLKEYVYSFKLITLDKDGNRSIGQNLDNVRVYGSSFAGSLTNRPSNPQHPYVYNLDGSVTLNFIKADPNNVSTAITYTDNAGAAQERTLLAADTAVVLPNFKYGTAINYRSSYLPVANAIDNFKVPDADTYPTIYPIADVNKGQMKAMSLPSDIRSEYGWVLPYLWDNNYNEPGFHTPGQSLPFWITIDLGSVQELARLRIWQRMSGLYNYGNVKRFEIWGTNSPNSDGTFNGWTRLGSFQSIKPSGLPKGQTTQADADYAQGEPFTFLPGVMPVRYIRFKVLETWGGDNYFHAIEFTFARTVK</sequence>
<proteinExistence type="predicted"/>
<feature type="domain" description="DUF5000" evidence="1">
    <location>
        <begin position="265"/>
        <end position="398"/>
    </location>
</feature>
<dbReference type="InterPro" id="IPR036116">
    <property type="entry name" value="FN3_sf"/>
</dbReference>
<evidence type="ECO:0000313" key="2">
    <source>
        <dbReference type="EMBL" id="RFZ94651.1"/>
    </source>
</evidence>